<dbReference type="Proteomes" id="UP000182178">
    <property type="component" value="Unassembled WGS sequence"/>
</dbReference>
<keyword evidence="9" id="KW-1185">Reference proteome</keyword>
<dbReference type="InterPro" id="IPR029063">
    <property type="entry name" value="SAM-dependent_MTases_sf"/>
</dbReference>
<feature type="domain" description="DNA methylase adenine-specific" evidence="7">
    <location>
        <begin position="460"/>
        <end position="580"/>
    </location>
</feature>
<reference evidence="8 9" key="1">
    <citation type="submission" date="2015-08" db="EMBL/GenBank/DDBJ databases">
        <authorList>
            <person name="Varghese N."/>
        </authorList>
    </citation>
    <scope>NUCLEOTIDE SEQUENCE [LARGE SCALE GENOMIC DNA]</scope>
    <source>
        <strain evidence="8 9">DSM 18167</strain>
    </source>
</reference>
<dbReference type="PROSITE" id="PS00092">
    <property type="entry name" value="N6_MTASE"/>
    <property type="match status" value="1"/>
</dbReference>
<evidence type="ECO:0000256" key="2">
    <source>
        <dbReference type="ARBA" id="ARBA00011900"/>
    </source>
</evidence>
<protein>
    <recommendedName>
        <fullName evidence="2">site-specific DNA-methyltransferase (adenine-specific)</fullName>
        <ecNumber evidence="2">2.1.1.72</ecNumber>
    </recommendedName>
</protein>
<dbReference type="PRINTS" id="PR00507">
    <property type="entry name" value="N12N6MTFRASE"/>
</dbReference>
<dbReference type="PANTHER" id="PTHR33841:SF1">
    <property type="entry name" value="DNA METHYLTRANSFERASE A"/>
    <property type="match status" value="1"/>
</dbReference>
<evidence type="ECO:0000313" key="8">
    <source>
        <dbReference type="EMBL" id="CUA90575.1"/>
    </source>
</evidence>
<keyword evidence="4" id="KW-0808">Transferase</keyword>
<accession>A0ABP2A864</accession>
<comment type="catalytic activity">
    <reaction evidence="6">
        <text>a 2'-deoxyadenosine in DNA + S-adenosyl-L-methionine = an N(6)-methyl-2'-deoxyadenosine in DNA + S-adenosyl-L-homocysteine + H(+)</text>
        <dbReference type="Rhea" id="RHEA:15197"/>
        <dbReference type="Rhea" id="RHEA-COMP:12418"/>
        <dbReference type="Rhea" id="RHEA-COMP:12419"/>
        <dbReference type="ChEBI" id="CHEBI:15378"/>
        <dbReference type="ChEBI" id="CHEBI:57856"/>
        <dbReference type="ChEBI" id="CHEBI:59789"/>
        <dbReference type="ChEBI" id="CHEBI:90615"/>
        <dbReference type="ChEBI" id="CHEBI:90616"/>
        <dbReference type="EC" id="2.1.1.72"/>
    </reaction>
</comment>
<evidence type="ECO:0000313" key="9">
    <source>
        <dbReference type="Proteomes" id="UP000182178"/>
    </source>
</evidence>
<dbReference type="GO" id="GO:0008168">
    <property type="term" value="F:methyltransferase activity"/>
    <property type="evidence" value="ECO:0007669"/>
    <property type="project" value="UniProtKB-KW"/>
</dbReference>
<organism evidence="8 9">
    <name type="scientific">Chelatococcus sambhunathii</name>
    <dbReference type="NCBI Taxonomy" id="363953"/>
    <lineage>
        <taxon>Bacteria</taxon>
        <taxon>Pseudomonadati</taxon>
        <taxon>Pseudomonadota</taxon>
        <taxon>Alphaproteobacteria</taxon>
        <taxon>Hyphomicrobiales</taxon>
        <taxon>Chelatococcaceae</taxon>
        <taxon>Chelatococcus</taxon>
    </lineage>
</organism>
<dbReference type="InterPro" id="IPR002052">
    <property type="entry name" value="DNA_methylase_N6_adenine_CS"/>
</dbReference>
<evidence type="ECO:0000259" key="7">
    <source>
        <dbReference type="Pfam" id="PF02384"/>
    </source>
</evidence>
<proteinExistence type="inferred from homology"/>
<evidence type="ECO:0000256" key="4">
    <source>
        <dbReference type="ARBA" id="ARBA00022679"/>
    </source>
</evidence>
<evidence type="ECO:0000256" key="1">
    <source>
        <dbReference type="ARBA" id="ARBA00006594"/>
    </source>
</evidence>
<dbReference type="GO" id="GO:0032259">
    <property type="term" value="P:methylation"/>
    <property type="evidence" value="ECO:0007669"/>
    <property type="project" value="UniProtKB-KW"/>
</dbReference>
<evidence type="ECO:0000256" key="5">
    <source>
        <dbReference type="ARBA" id="ARBA00022747"/>
    </source>
</evidence>
<dbReference type="EC" id="2.1.1.72" evidence="2"/>
<comment type="caution">
    <text evidence="8">The sequence shown here is derived from an EMBL/GenBank/DDBJ whole genome shotgun (WGS) entry which is preliminary data.</text>
</comment>
<evidence type="ECO:0000256" key="3">
    <source>
        <dbReference type="ARBA" id="ARBA00022603"/>
    </source>
</evidence>
<comment type="similarity">
    <text evidence="1">Belongs to the N(4)/N(6)-methyltransferase family.</text>
</comment>
<dbReference type="SUPFAM" id="SSF53335">
    <property type="entry name" value="S-adenosyl-L-methionine-dependent methyltransferases"/>
    <property type="match status" value="1"/>
</dbReference>
<keyword evidence="3 8" id="KW-0489">Methyltransferase</keyword>
<dbReference type="InterPro" id="IPR003356">
    <property type="entry name" value="DNA_methylase_A-5"/>
</dbReference>
<keyword evidence="5" id="KW-0680">Restriction system</keyword>
<dbReference type="Gene3D" id="3.40.50.150">
    <property type="entry name" value="Vaccinia Virus protein VP39"/>
    <property type="match status" value="2"/>
</dbReference>
<dbReference type="EMBL" id="CYHC01000014">
    <property type="protein sequence ID" value="CUA90575.1"/>
    <property type="molecule type" value="Genomic_DNA"/>
</dbReference>
<dbReference type="RefSeq" id="WP_055460803.1">
    <property type="nucleotide sequence ID" value="NZ_CYHC01000014.1"/>
</dbReference>
<name>A0ABP2A864_9HYPH</name>
<sequence>MARNRKSSGFTGLRIEGGIFPPDFLSLVAAQEAKHQAGNDYGLTRSLTLKDELARYWRIANDLYAAYVERRERANLNLTKVGVDGWLVPLLKEVFGFDDLVPASPKSVGESTFAITHCAFDGTVPVLLTTRDFDLDRADPRFGDEGRRRAPHSCMQELLNASDDTLWGIIANGTRLRFLRDNPSLTRPTYIEADLDLIFTEQLYPDFAALWLLGHASRFRPHDCKPASAIIERWRAEAHQTGERALERLREGVTEALRQLGNGFLQHPENENLRSALSKGEITPERYFQELLRLVYRLLFLFTAEERNLLHAPEATDEQRAIYTQGYSLARLRDRAGKRRHYDRHHDLWQGLGILFRCLSHGAPALGLPALGGLFERTQCANVDSALISNANLLAATRAVANFPTSAGLARVNFRDMGTEELGSVYESLLELHPRIETETIPWVFSFVGGSGDPDTRGSERKLSGSYYTSEPLVQELISSALVPLIERAVRDNRSDPRKALLDLRIIDPACGSGHFLLAAARRIAYEVARIEAGSDTPDETTRQHALREVVQHCIYGVDRNPMAVELCRAALWIETIEPGKPLSFLDSHIRCGDSLVGVFDLSVLSEGIPDEAYKVLDGDDREVANHYRAKNRREVAERELIEGGFGLARQRDLAQALTALADMPEETVEEITAKRARFEELTAQGAAAWMLERACDLWTSAFFARKTRGGQFAGPDGLPRRGAETVATSGTVWELLRGREPFGPLTGAVAALTGHYRFFHWPLAFADVMARGGFDLVLGNPPWETMSPDNKEFFSTYDPVVRAMSKDEQEAAFARLLENPIIATKYAEYCRDLYAAVHFIKSSGRYRLFAPGNLGKGDFNVYRMFIETALAATRPERVAAQFVPEGLYNGANATAIRNELFDNFRLTKLGGFENTKEIWFKRVDSRTKFCLYVAWKGGRTEQFAAAFRINTMERLQDFASGQTLSIPVSVVAEFSPEARAVMEFAAQSEIDVCAKMYGLYPKFGAEVEGLPYRHYMAEVHMGNDRALFSEGDEGLPVFEGRMIDAYDYRAKGYVCGRGRSAVWEDLPFGLPSKRIQPQWRILPENIPDKLIGRIDRYRIGFGDVASPTNQRGLCAALIPPMTICGDKVPTIILSTDDRDHLLWLGVANSLAMDYLVRKKVSLKMSYTIMDSLPFPRNFLATRASAEIARRVCALCAVGPEMEAFRDSAVEAGILPSVADIVEDPDHRAVLAAEIDVLVARDVYGLTKDEMLYILDPANILGEDCGIETFKALRNREMREFGEYRTQKLVLEAWDRLVRDEVAAPSPAIRVAPPNPAVVNLASLPDGVWARLGAPQSGETGAVLTAILKAMGGPHPIRQVRLAAALVLEPRLLTPLLSDDRAAQWRRLVGSEADPLAANVAAFTIRVNAAWGAAVRNHRGNGRLIEDSQMGTWTPGSGLEAIDTTGWPDGRAAFVLEALRTIDLSRRMETLPDDVQRWIADAAAA</sequence>
<dbReference type="InterPro" id="IPR050953">
    <property type="entry name" value="N4_N6_ade-DNA_methylase"/>
</dbReference>
<gene>
    <name evidence="8" type="ORF">Ga0061061_1145</name>
</gene>
<dbReference type="PANTHER" id="PTHR33841">
    <property type="entry name" value="DNA METHYLTRANSFERASE YEEA-RELATED"/>
    <property type="match status" value="1"/>
</dbReference>
<evidence type="ECO:0000256" key="6">
    <source>
        <dbReference type="ARBA" id="ARBA00047942"/>
    </source>
</evidence>
<dbReference type="Pfam" id="PF02384">
    <property type="entry name" value="N6_Mtase"/>
    <property type="match status" value="1"/>
</dbReference>